<evidence type="ECO:0000313" key="3">
    <source>
        <dbReference type="EMBL" id="CCM19031.1"/>
    </source>
</evidence>
<dbReference type="PANTHER" id="PTHR14845">
    <property type="entry name" value="COILED-COIL DOMAIN-CONTAINING 166"/>
    <property type="match status" value="1"/>
</dbReference>
<dbReference type="AlphaFoldDB" id="A0A1E1J620"/>
<name>A0A1E1J620_LEIGU</name>
<sequence>MSDSPNTAAVLPSLRKSMAASATPGQRPRDGASILALSGSNNNRVSVVGSYKAGSKLISGSSGTLRKSRSSTTAELPAEMSRRSVGMSDEALLTSLVTTDLAATKVATDTYYNQYKEAEAENAKLRAALRQQEVDSVQVVQFLESKLREVEIETQAYKTGITQLLDDHHHAEEELQSKYGEMLRERDIELTRYASVTTRLHDDLRQASRYVQQRQEHTLELQHLQTQLEDLVVEHEKEVAALHFQTVDRKLKLIALEKTMRAEFDALVEARAAKALEERFQRVLERTRRLEEEKVSMTHDIHDLMQLTTDIDAERTQVQRQAAVQQQAHKELVHQAMARGRQKEQADLKIYELEERVRELTAQLQVVREELQASYQSRIDVLQTELKSTRTSLQTHRAELLHMRQLTARVVGERSELENFFHTALADCQRYRHAMSANCHASTAASATGASKGAMLLENVDWGGSASRGGAPRQTPQESVMTVAAAASPAPSSSSLAATLKNSGVFFEEMPWKDKEKVIKALLFFLNANYYKSLSPAPTAAGSGPLDHVCAS</sequence>
<feature type="coiled-coil region" evidence="1">
    <location>
        <begin position="108"/>
        <end position="135"/>
    </location>
</feature>
<accession>A0A1E1J620</accession>
<feature type="region of interest" description="Disordered" evidence="2">
    <location>
        <begin position="14"/>
        <end position="33"/>
    </location>
</feature>
<evidence type="ECO:0000256" key="2">
    <source>
        <dbReference type="SAM" id="MobiDB-lite"/>
    </source>
</evidence>
<reference evidence="3" key="1">
    <citation type="submission" date="2012-08" db="EMBL/GenBank/DDBJ databases">
        <title>Comparative genomics of metastatic and non-metastatic Leishmania guyanensis provides insights into polygenic factors involved in Leishmania RNA virus infection.</title>
        <authorList>
            <person name="Smith D."/>
            <person name="Hertz-Fowler C."/>
            <person name="Martin R."/>
            <person name="Dickens N."/>
            <person name="Fasel N."/>
            <person name="Falquet L."/>
            <person name="Beverley S."/>
            <person name="Zangger H."/>
            <person name="Calderon-Copete S."/>
            <person name="Mottram J."/>
            <person name="Xenarios I."/>
        </authorList>
    </citation>
    <scope>NUCLEOTIDE SEQUENCE</scope>
    <source>
        <strain evidence="3">MHOM/BR/75/M4147/SSU:IR2SAT-LUC</strain>
    </source>
</reference>
<dbReference type="PANTHER" id="PTHR14845:SF6">
    <property type="entry name" value="BASAL BODY-ORIENTATION FACTOR 1"/>
    <property type="match status" value="1"/>
</dbReference>
<feature type="coiled-coil region" evidence="1">
    <location>
        <begin position="207"/>
        <end position="234"/>
    </location>
</feature>
<proteinExistence type="predicted"/>
<evidence type="ECO:0000256" key="1">
    <source>
        <dbReference type="SAM" id="Coils"/>
    </source>
</evidence>
<keyword evidence="1" id="KW-0175">Coiled coil</keyword>
<feature type="coiled-coil region" evidence="1">
    <location>
        <begin position="343"/>
        <end position="399"/>
    </location>
</feature>
<organism evidence="3">
    <name type="scientific">Leishmania guyanensis</name>
    <dbReference type="NCBI Taxonomy" id="5670"/>
    <lineage>
        <taxon>Eukaryota</taxon>
        <taxon>Discoba</taxon>
        <taxon>Euglenozoa</taxon>
        <taxon>Kinetoplastea</taxon>
        <taxon>Metakinetoplastina</taxon>
        <taxon>Trypanosomatida</taxon>
        <taxon>Trypanosomatidae</taxon>
        <taxon>Leishmaniinae</taxon>
        <taxon>Leishmania</taxon>
        <taxon>Leishmania guyanensis species complex</taxon>
    </lineage>
</organism>
<gene>
    <name evidence="3" type="primary">LgM4147LRVhigh.34.02151.01460</name>
    <name evidence="3" type="ORF">BN36_3465130</name>
</gene>
<dbReference type="EMBL" id="CALQ01001721">
    <property type="protein sequence ID" value="CCM19031.1"/>
    <property type="molecule type" value="Genomic_DNA"/>
</dbReference>
<protein>
    <recommendedName>
        <fullName evidence="4">Basal body-orientation factor 1</fullName>
    </recommendedName>
</protein>
<evidence type="ECO:0008006" key="4">
    <source>
        <dbReference type="Google" id="ProtNLM"/>
    </source>
</evidence>